<keyword evidence="6" id="KW-0067">ATP-binding</keyword>
<evidence type="ECO:0000256" key="9">
    <source>
        <dbReference type="ARBA" id="ARBA00023069"/>
    </source>
</evidence>
<dbReference type="Pfam" id="PF12780">
    <property type="entry name" value="AAA_8"/>
    <property type="match status" value="1"/>
</dbReference>
<evidence type="ECO:0000256" key="5">
    <source>
        <dbReference type="ARBA" id="ARBA00022741"/>
    </source>
</evidence>
<dbReference type="Pfam" id="PF18199">
    <property type="entry name" value="Dynein_C"/>
    <property type="match status" value="1"/>
</dbReference>
<keyword evidence="3" id="KW-0493">Microtubule</keyword>
<evidence type="ECO:0000259" key="19">
    <source>
        <dbReference type="Pfam" id="PF17857"/>
    </source>
</evidence>
<organism evidence="22">
    <name type="scientific">Fabrea salina</name>
    <dbReference type="NCBI Taxonomy" id="342563"/>
    <lineage>
        <taxon>Eukaryota</taxon>
        <taxon>Sar</taxon>
        <taxon>Alveolata</taxon>
        <taxon>Ciliophora</taxon>
        <taxon>Postciliodesmatophora</taxon>
        <taxon>Heterotrichea</taxon>
        <taxon>Heterotrichida</taxon>
        <taxon>Fabreidae</taxon>
        <taxon>Fabrea</taxon>
    </lineage>
</organism>
<evidence type="ECO:0000313" key="22">
    <source>
        <dbReference type="EMBL" id="CAE0316826.1"/>
    </source>
</evidence>
<evidence type="ECO:0000259" key="21">
    <source>
        <dbReference type="Pfam" id="PF18199"/>
    </source>
</evidence>
<proteinExistence type="predicted"/>
<evidence type="ECO:0000259" key="20">
    <source>
        <dbReference type="Pfam" id="PF18198"/>
    </source>
</evidence>
<reference evidence="22" key="1">
    <citation type="submission" date="2021-01" db="EMBL/GenBank/DDBJ databases">
        <authorList>
            <person name="Corre E."/>
            <person name="Pelletier E."/>
            <person name="Niang G."/>
            <person name="Scheremetjew M."/>
            <person name="Finn R."/>
            <person name="Kale V."/>
            <person name="Holt S."/>
            <person name="Cochrane G."/>
            <person name="Meng A."/>
            <person name="Brown T."/>
            <person name="Cohen L."/>
        </authorList>
    </citation>
    <scope>NUCLEOTIDE SEQUENCE</scope>
</reference>
<dbReference type="Pfam" id="PF12775">
    <property type="entry name" value="AAA_7"/>
    <property type="match status" value="1"/>
</dbReference>
<protein>
    <recommendedName>
        <fullName evidence="23">Dynein heavy chain</fullName>
    </recommendedName>
</protein>
<dbReference type="Gene3D" id="1.10.8.1220">
    <property type="match status" value="1"/>
</dbReference>
<evidence type="ECO:0000256" key="13">
    <source>
        <dbReference type="SAM" id="Coils"/>
    </source>
</evidence>
<dbReference type="FunFam" id="3.10.490.20:FF:000009">
    <property type="entry name" value="Dynein heavy chain 4"/>
    <property type="match status" value="1"/>
</dbReference>
<evidence type="ECO:0000256" key="10">
    <source>
        <dbReference type="ARBA" id="ARBA00023175"/>
    </source>
</evidence>
<dbReference type="GO" id="GO:0008569">
    <property type="term" value="F:minus-end-directed microtubule motor activity"/>
    <property type="evidence" value="ECO:0007669"/>
    <property type="project" value="InterPro"/>
</dbReference>
<gene>
    <name evidence="22" type="ORF">FSAL1345_LOCUS95</name>
</gene>
<dbReference type="FunFam" id="3.40.50.300:FF:002141">
    <property type="entry name" value="Dynein heavy chain"/>
    <property type="match status" value="1"/>
</dbReference>
<dbReference type="GO" id="GO:0007018">
    <property type="term" value="P:microtubule-based movement"/>
    <property type="evidence" value="ECO:0007669"/>
    <property type="project" value="InterPro"/>
</dbReference>
<feature type="domain" description="Dynein heavy chain ATP-binding dynein motor region" evidence="18">
    <location>
        <begin position="908"/>
        <end position="1129"/>
    </location>
</feature>
<dbReference type="InterPro" id="IPR024743">
    <property type="entry name" value="Dynein_HC_stalk"/>
</dbReference>
<feature type="domain" description="Dynein heavy chain 3 AAA+ lid" evidence="19">
    <location>
        <begin position="124"/>
        <end position="222"/>
    </location>
</feature>
<dbReference type="Gene3D" id="1.10.8.720">
    <property type="entry name" value="Region D6 of dynein motor"/>
    <property type="match status" value="1"/>
</dbReference>
<evidence type="ECO:0000256" key="12">
    <source>
        <dbReference type="ARBA" id="ARBA00023273"/>
    </source>
</evidence>
<keyword evidence="10" id="KW-0505">Motor protein</keyword>
<evidence type="ECO:0000256" key="4">
    <source>
        <dbReference type="ARBA" id="ARBA00022737"/>
    </source>
</evidence>
<dbReference type="Gene3D" id="3.10.490.20">
    <property type="match status" value="1"/>
</dbReference>
<evidence type="ECO:0000259" key="15">
    <source>
        <dbReference type="Pfam" id="PF03028"/>
    </source>
</evidence>
<dbReference type="FunFam" id="1.20.920.30:FF:000002">
    <property type="entry name" value="Dynein axonemal heavy chain 3"/>
    <property type="match status" value="1"/>
</dbReference>
<feature type="domain" description="Dynein heavy chain AAA module D4" evidence="17">
    <location>
        <begin position="269"/>
        <end position="531"/>
    </location>
</feature>
<keyword evidence="9" id="KW-0969">Cilium</keyword>
<evidence type="ECO:0000256" key="3">
    <source>
        <dbReference type="ARBA" id="ARBA00022701"/>
    </source>
</evidence>
<dbReference type="InterPro" id="IPR043160">
    <property type="entry name" value="Dynein_C_barrel"/>
</dbReference>
<dbReference type="PANTHER" id="PTHR22878:SF69">
    <property type="entry name" value="DYNEIN HEAVY CHAIN"/>
    <property type="match status" value="1"/>
</dbReference>
<feature type="domain" description="Dynein heavy chain coiled coil stalk" evidence="16">
    <location>
        <begin position="544"/>
        <end position="883"/>
    </location>
</feature>
<evidence type="ECO:0008006" key="23">
    <source>
        <dbReference type="Google" id="ProtNLM"/>
    </source>
</evidence>
<dbReference type="GO" id="GO:0005524">
    <property type="term" value="F:ATP binding"/>
    <property type="evidence" value="ECO:0007669"/>
    <property type="project" value="UniProtKB-KW"/>
</dbReference>
<dbReference type="Pfam" id="PF12781">
    <property type="entry name" value="AAA_9"/>
    <property type="match status" value="1"/>
</dbReference>
<dbReference type="Pfam" id="PF17857">
    <property type="entry name" value="AAA_lid_1"/>
    <property type="match status" value="1"/>
</dbReference>
<accession>A0A7S3I9M2</accession>
<keyword evidence="8 13" id="KW-0175">Coiled coil</keyword>
<evidence type="ECO:0000256" key="14">
    <source>
        <dbReference type="SAM" id="MobiDB-lite"/>
    </source>
</evidence>
<dbReference type="InterPro" id="IPR027417">
    <property type="entry name" value="P-loop_NTPase"/>
</dbReference>
<name>A0A7S3I9M2_9CILI</name>
<dbReference type="Gene3D" id="1.20.1270.280">
    <property type="match status" value="1"/>
</dbReference>
<keyword evidence="11" id="KW-0206">Cytoskeleton</keyword>
<keyword evidence="4" id="KW-0677">Repeat</keyword>
<sequence length="1998" mass="228761">MGREYGPPANKQLIFFIDDLNMPYVDTYGTQSPIALLIQLMNYYQMFDRDHLEEQKKLKDIQFMACMNPKAGSFTVDPRLQRHFTTFGTMLPSQEILVHIYSSILGGHLNQFDTKISKLKDKVIDATLELFKLISANPEFAPSAKKFHYQFNLRDISRIIGGVMQSQPGLYRGAVDNFVKLWMHECDRTFLDRLIADKDVEVYKEYLNRCCKKFEDEASQEIYAEPNIFTSFVSAHGGDPAYLPIKDMAQLKRVLLDKLDEYNESNAQMNLVLFDIAMEHVCRVARILDMPGGNALLVGVGGSGKQSLSRLAAFILGYDVISILVSDKYTMNDFRTDIQEMYKKAGVKAGGSPCVFLLTDTQIQDERFLIYINDILSSGYIQDLFDRDELDGIFNSLRNEAKGAGVLVDSPEAMLEYFIDKARKNLHIVLCFSPVGETFRRRARKFPGIISCTLVDWFHPWPREALIDVGYQFLQEIEVDTDEIRNSMANYMADVHVSVNEANAYFLQRERRYNYTTPKSFLELIDFFKRLIGQKRAGLEQAIERLSQGLDILAQTKDKVENLKQDLDVKMVEVKEEQEYVGQVVEEVTAAKEVADKEMADAAEEEAVAAELTQAANKLKAEAEAELSEAQPAMERAKKAVDCLTLKSLQELKALPKPPQGVDSVAKAVMLLRGERKNFAWQAAQKMLNQPAKFKEEIENFNKEQIDEWILEQLRPIIAQDFFNEKEMGKKSEAASFLCAWVVNVVEYNRIYKNVKPLMERKETAEKEAADKEEELSGARAKVKAATDHVETLQQKLTDAQVKKEKVESEAEEYQTKLALAEKLVGSLGDENTRWSENVAQYKKEMVTVLGDALLASSFVSYIGPFSASLRLKLWSETWLPNIVERKIAYTEGVDPLKVLCTGADEARWKNFGLPADRMSVENASMITSCKRWPLIIDPQLQGSKWIRGMHGEELEIIQFSQDRWIKRLENAITMGKIVMFESIGQEIDAILEPLLSQAIIKKGRNTMLIKLGSEEIEYNPSFKLYLQTKLYNPHYRPEIAAQCTIVNFIVTESGLEDQLLATVVNIEKPELEEDKQKLVKEQNEYKVILADLEEQLLNNLSAADPSTILDNTELIEGLEKTKQTSSEIQEKTAKAQETEKNINEAREVYRRVAAEGAMLYFLIISLCNINHMYQYSLESFLTFFLKAIEKTETFEEVEERVLNLKANIRMTIFTWVSRGLFEKHKQIFLTQITLRLMQKGDLETPYDPQMANFLLKCPLKPNIEKPQSLDWLPETAWSAVQRLIEIEEFQNFATSMEKDAPTRFKEWFNDLAPENAKLPLDWKRLDNTPFQKLLVLRCLRPDRLTSAVNQWIRVELPKGDDYVDIDQGYSFGEILEFVLEDATNTTPIFFILSPGTNPVADVEVSGKKRGIEENKNYWNVAMGEGQEQLAMNCLEMGHKEGHWVILENIHLMPKWLLQLEKKLDVFASEGSNMNFRLFLSAEPSPDIPIGILDRSIKLTNEPPQGMKANLKRAMAQFNKEEFNERDPRVRSIIFGLCFFHATVLERRKFGPKGWNMLYPFSMGDLRDSSLVLNNYFENNQGSSKIPWEDLRYIFGEIMYGGHIVDDWDRRLCKTYLTNLMQDLLLDEFELFPFSDGRAGASFKSPAPTEHQKYVEYIDEAFPYETPLAFGLHSNAEIGFLTSQGQFLFSTLLELQPRDESAAEDSAAKTKNEIAQEIVSHIQEELNLENLKFDLDEIKSRVPEEDEKMSFINVFLQECEYMNYLLVEMDKSLKEINLALNGELTTTDKMEKTIDSLVLEKVPSTWTELAWPSCRGLSSWLVNLQARVEQLSKWKDEPTTVPKVTNIARLFNPQSFLNAVKQFHAQKTQSELNKLYIQTDITKRYENEIEDPPREGAFVTGLNLDGARWDVTNSMVEDSKPKEMFCPLPVVNCKAVLVQEGKEEKNIYHCPAYKTENRGNTYVFTAQLRTPKHPPAKWILAGVAIVMDVEGIGDPVKK</sequence>
<evidence type="ECO:0000259" key="17">
    <source>
        <dbReference type="Pfam" id="PF12780"/>
    </source>
</evidence>
<dbReference type="Pfam" id="PF03028">
    <property type="entry name" value="Dynein_heavy"/>
    <property type="match status" value="1"/>
</dbReference>
<feature type="region of interest" description="Disordered" evidence="14">
    <location>
        <begin position="1121"/>
        <end position="1140"/>
    </location>
</feature>
<keyword evidence="2" id="KW-0963">Cytoplasm</keyword>
<keyword evidence="5" id="KW-0547">Nucleotide-binding</keyword>
<dbReference type="GO" id="GO:0045505">
    <property type="term" value="F:dynein intermediate chain binding"/>
    <property type="evidence" value="ECO:0007669"/>
    <property type="project" value="InterPro"/>
</dbReference>
<keyword evidence="12" id="KW-0966">Cell projection</keyword>
<dbReference type="FunFam" id="3.40.50.300:FF:000153">
    <property type="entry name" value="Dynein axonemal heavy chain 1"/>
    <property type="match status" value="1"/>
</dbReference>
<evidence type="ECO:0000256" key="1">
    <source>
        <dbReference type="ARBA" id="ARBA00004430"/>
    </source>
</evidence>
<evidence type="ECO:0000256" key="6">
    <source>
        <dbReference type="ARBA" id="ARBA00022840"/>
    </source>
</evidence>
<dbReference type="Gene3D" id="1.20.920.30">
    <property type="match status" value="1"/>
</dbReference>
<comment type="subcellular location">
    <subcellularLocation>
        <location evidence="1">Cytoplasm</location>
        <location evidence="1">Cytoskeleton</location>
        <location evidence="1">Cilium axoneme</location>
    </subcellularLocation>
</comment>
<evidence type="ECO:0000259" key="16">
    <source>
        <dbReference type="Pfam" id="PF12777"/>
    </source>
</evidence>
<evidence type="ECO:0000256" key="2">
    <source>
        <dbReference type="ARBA" id="ARBA00022490"/>
    </source>
</evidence>
<dbReference type="GO" id="GO:0005874">
    <property type="term" value="C:microtubule"/>
    <property type="evidence" value="ECO:0007669"/>
    <property type="project" value="UniProtKB-KW"/>
</dbReference>
<dbReference type="GO" id="GO:0051959">
    <property type="term" value="F:dynein light intermediate chain binding"/>
    <property type="evidence" value="ECO:0007669"/>
    <property type="project" value="InterPro"/>
</dbReference>
<dbReference type="Gene3D" id="1.20.920.20">
    <property type="match status" value="1"/>
</dbReference>
<dbReference type="SUPFAM" id="SSF52540">
    <property type="entry name" value="P-loop containing nucleoside triphosphate hydrolases"/>
    <property type="match status" value="2"/>
</dbReference>
<dbReference type="GO" id="GO:0005930">
    <property type="term" value="C:axoneme"/>
    <property type="evidence" value="ECO:0007669"/>
    <property type="project" value="UniProtKB-SubCell"/>
</dbReference>
<dbReference type="FunFam" id="3.40.50.300:FF:000049">
    <property type="entry name" value="Dynein, axonemal, heavy chain 5"/>
    <property type="match status" value="1"/>
</dbReference>
<evidence type="ECO:0000259" key="18">
    <source>
        <dbReference type="Pfam" id="PF12781"/>
    </source>
</evidence>
<feature type="domain" description="Dynein heavy chain region D6 P-loop" evidence="15">
    <location>
        <begin position="1385"/>
        <end position="1500"/>
    </location>
</feature>
<dbReference type="GO" id="GO:0030286">
    <property type="term" value="C:dynein complex"/>
    <property type="evidence" value="ECO:0007669"/>
    <property type="project" value="UniProtKB-KW"/>
</dbReference>
<dbReference type="Pfam" id="PF18198">
    <property type="entry name" value="AAA_lid_11"/>
    <property type="match status" value="1"/>
</dbReference>
<evidence type="ECO:0000256" key="8">
    <source>
        <dbReference type="ARBA" id="ARBA00023054"/>
    </source>
</evidence>
<dbReference type="InterPro" id="IPR026983">
    <property type="entry name" value="DHC"/>
</dbReference>
<dbReference type="InterPro" id="IPR042219">
    <property type="entry name" value="AAA_lid_11_sf"/>
</dbReference>
<dbReference type="EMBL" id="HBIF01000106">
    <property type="protein sequence ID" value="CAE0316826.1"/>
    <property type="molecule type" value="Transcribed_RNA"/>
</dbReference>
<dbReference type="InterPro" id="IPR041658">
    <property type="entry name" value="AAA_lid_11"/>
</dbReference>
<dbReference type="InterPro" id="IPR041228">
    <property type="entry name" value="Dynein_C"/>
</dbReference>
<dbReference type="InterPro" id="IPR004273">
    <property type="entry name" value="Dynein_heavy_D6_P-loop"/>
</dbReference>
<dbReference type="InterPro" id="IPR041589">
    <property type="entry name" value="DNAH3_AAA_lid_1"/>
</dbReference>
<evidence type="ECO:0000256" key="11">
    <source>
        <dbReference type="ARBA" id="ARBA00023212"/>
    </source>
</evidence>
<dbReference type="Gene3D" id="3.40.50.300">
    <property type="entry name" value="P-loop containing nucleotide triphosphate hydrolases"/>
    <property type="match status" value="3"/>
</dbReference>
<feature type="domain" description="Dynein heavy chain C-terminal" evidence="21">
    <location>
        <begin position="1683"/>
        <end position="1986"/>
    </location>
</feature>
<dbReference type="PANTHER" id="PTHR22878">
    <property type="entry name" value="DYNEIN HEAVY CHAIN 6, AXONEMAL-LIKE-RELATED"/>
    <property type="match status" value="1"/>
</dbReference>
<dbReference type="FunFam" id="1.20.920.20:FF:000001">
    <property type="entry name" value="dynein heavy chain 2, axonemal"/>
    <property type="match status" value="1"/>
</dbReference>
<dbReference type="InterPro" id="IPR035706">
    <property type="entry name" value="AAA_9"/>
</dbReference>
<dbReference type="Gene3D" id="6.10.140.1060">
    <property type="match status" value="1"/>
</dbReference>
<feature type="coiled-coil region" evidence="13">
    <location>
        <begin position="553"/>
        <end position="640"/>
    </location>
</feature>
<keyword evidence="7" id="KW-0243">Dynein</keyword>
<dbReference type="InterPro" id="IPR024317">
    <property type="entry name" value="Dynein_heavy_chain_D4_dom"/>
</dbReference>
<feature type="coiled-coil region" evidence="13">
    <location>
        <begin position="755"/>
        <end position="824"/>
    </location>
</feature>
<feature type="domain" description="Dynein heavy chain AAA lid" evidence="20">
    <location>
        <begin position="1531"/>
        <end position="1676"/>
    </location>
</feature>
<dbReference type="Pfam" id="PF12777">
    <property type="entry name" value="MT"/>
    <property type="match status" value="1"/>
</dbReference>
<dbReference type="FunFam" id="1.10.8.1220:FF:000001">
    <property type="entry name" value="Dynein axonemal heavy chain 5"/>
    <property type="match status" value="1"/>
</dbReference>
<evidence type="ECO:0000256" key="7">
    <source>
        <dbReference type="ARBA" id="ARBA00023017"/>
    </source>
</evidence>